<dbReference type="InterPro" id="IPR052955">
    <property type="entry name" value="UPF0703_membrane_permease"/>
</dbReference>
<comment type="caution">
    <text evidence="3">The sequence shown here is derived from an EMBL/GenBank/DDBJ whole genome shotgun (WGS) entry which is preliminary data.</text>
</comment>
<dbReference type="Proteomes" id="UP000713904">
    <property type="component" value="Unassembled WGS sequence"/>
</dbReference>
<evidence type="ECO:0000313" key="3">
    <source>
        <dbReference type="EMBL" id="MBC2576836.1"/>
    </source>
</evidence>
<dbReference type="InterPro" id="IPR015402">
    <property type="entry name" value="DUF1980"/>
</dbReference>
<dbReference type="EMBL" id="JABGBW010000015">
    <property type="protein sequence ID" value="MBC2576836.1"/>
    <property type="molecule type" value="Genomic_DNA"/>
</dbReference>
<keyword evidence="4" id="KW-1185">Reference proteome</keyword>
<keyword evidence="1" id="KW-0472">Membrane</keyword>
<feature type="transmembrane region" description="Helical" evidence="1">
    <location>
        <begin position="9"/>
        <end position="30"/>
    </location>
</feature>
<feature type="domain" description="DUF1980" evidence="2">
    <location>
        <begin position="121"/>
        <end position="249"/>
    </location>
</feature>
<dbReference type="PANTHER" id="PTHR40047">
    <property type="entry name" value="UPF0703 PROTEIN YCGQ"/>
    <property type="match status" value="1"/>
</dbReference>
<dbReference type="PANTHER" id="PTHR40047:SF1">
    <property type="entry name" value="UPF0703 PROTEIN YCGQ"/>
    <property type="match status" value="1"/>
</dbReference>
<evidence type="ECO:0000256" key="1">
    <source>
        <dbReference type="SAM" id="Phobius"/>
    </source>
</evidence>
<protein>
    <submittedName>
        <fullName evidence="3">TIGR03943 family protein</fullName>
    </submittedName>
</protein>
<reference evidence="3 4" key="1">
    <citation type="submission" date="2020-05" db="EMBL/GenBank/DDBJ databases">
        <title>Draft genome of xy-202 and genomic insight in genome of the genus Peptostreptococcus.</title>
        <authorList>
            <person name="Zhang Z."/>
        </authorList>
    </citation>
    <scope>NUCLEOTIDE SEQUENCE [LARGE SCALE GENOMIC DNA]</scope>
    <source>
        <strain evidence="3 4">DSM 27025</strain>
    </source>
</reference>
<keyword evidence="1" id="KW-1133">Transmembrane helix</keyword>
<sequence>MYNKINFEILVQILIELFISAIMITTLINGNINLLVHPKFNLMLWITSIVLILMAFVSLFQLFRPKHMNVLSKYFLVIIPLIITFYISKDSIYNLGASGASSEYKFENVNIPEVNEYKEREKYVKKPGKDYIEIDDNQYLKWYYESTLSWSNYKGTRFKILATVFKDNSQKEEFVVLGRMGMICCMADIQPCGFIYNEKGYNNLKSGEWYWVEGEIRDNEKYTYNYEQLPMIFNVKLEEARKPIDKFVYIQ</sequence>
<dbReference type="NCBIfam" id="TIGR03943">
    <property type="entry name" value="TIGR03943 family putative permease subunit"/>
    <property type="match status" value="1"/>
</dbReference>
<gene>
    <name evidence="3" type="ORF">HLB29_09145</name>
</gene>
<dbReference type="InterPro" id="IPR048447">
    <property type="entry name" value="DUF1980_C"/>
</dbReference>
<feature type="transmembrane region" description="Helical" evidence="1">
    <location>
        <begin position="70"/>
        <end position="88"/>
    </location>
</feature>
<dbReference type="RefSeq" id="WP_185624854.1">
    <property type="nucleotide sequence ID" value="NZ_JABGBW010000015.1"/>
</dbReference>
<feature type="transmembrane region" description="Helical" evidence="1">
    <location>
        <begin position="42"/>
        <end position="63"/>
    </location>
</feature>
<keyword evidence="1" id="KW-0812">Transmembrane</keyword>
<organism evidence="3 4">
    <name type="scientific">Peptostreptococcus canis</name>
    <dbReference type="NCBI Taxonomy" id="1159213"/>
    <lineage>
        <taxon>Bacteria</taxon>
        <taxon>Bacillati</taxon>
        <taxon>Bacillota</taxon>
        <taxon>Clostridia</taxon>
        <taxon>Peptostreptococcales</taxon>
        <taxon>Peptostreptococcaceae</taxon>
        <taxon>Peptostreptococcus</taxon>
    </lineage>
</organism>
<proteinExistence type="predicted"/>
<evidence type="ECO:0000313" key="4">
    <source>
        <dbReference type="Proteomes" id="UP000713904"/>
    </source>
</evidence>
<accession>A0ABR6TPC9</accession>
<name>A0ABR6TPC9_9FIRM</name>
<evidence type="ECO:0000259" key="2">
    <source>
        <dbReference type="Pfam" id="PF21537"/>
    </source>
</evidence>
<dbReference type="Pfam" id="PF21537">
    <property type="entry name" value="DUF1980_C"/>
    <property type="match status" value="1"/>
</dbReference>